<dbReference type="InterPro" id="IPR036855">
    <property type="entry name" value="Znf_CCCH_sf"/>
</dbReference>
<feature type="domain" description="C3H1-type" evidence="8">
    <location>
        <begin position="564"/>
        <end position="592"/>
    </location>
</feature>
<accession>A0A5N6LMY6</accession>
<dbReference type="InterPro" id="IPR000571">
    <property type="entry name" value="Znf_CCCH"/>
</dbReference>
<evidence type="ECO:0000313" key="9">
    <source>
        <dbReference type="EMBL" id="KAD2393534.1"/>
    </source>
</evidence>
<name>A0A5N6LMY6_9ASTR</name>
<dbReference type="SMART" id="SM00356">
    <property type="entry name" value="ZnF_C3H1"/>
    <property type="match status" value="2"/>
</dbReference>
<organism evidence="9 10">
    <name type="scientific">Mikania micrantha</name>
    <name type="common">bitter vine</name>
    <dbReference type="NCBI Taxonomy" id="192012"/>
    <lineage>
        <taxon>Eukaryota</taxon>
        <taxon>Viridiplantae</taxon>
        <taxon>Streptophyta</taxon>
        <taxon>Embryophyta</taxon>
        <taxon>Tracheophyta</taxon>
        <taxon>Spermatophyta</taxon>
        <taxon>Magnoliopsida</taxon>
        <taxon>eudicotyledons</taxon>
        <taxon>Gunneridae</taxon>
        <taxon>Pentapetalae</taxon>
        <taxon>asterids</taxon>
        <taxon>campanulids</taxon>
        <taxon>Asterales</taxon>
        <taxon>Asteraceae</taxon>
        <taxon>Asteroideae</taxon>
        <taxon>Heliantheae alliance</taxon>
        <taxon>Eupatorieae</taxon>
        <taxon>Mikania</taxon>
    </lineage>
</organism>
<keyword evidence="6" id="KW-0175">Coiled coil</keyword>
<dbReference type="SUPFAM" id="SSF90229">
    <property type="entry name" value="CCCH zinc finger"/>
    <property type="match status" value="2"/>
</dbReference>
<gene>
    <name evidence="9" type="ORF">E3N88_40511</name>
</gene>
<dbReference type="OrthoDB" id="410307at2759"/>
<protein>
    <recommendedName>
        <fullName evidence="8">C3H1-type domain-containing protein</fullName>
    </recommendedName>
</protein>
<dbReference type="GO" id="GO:0003729">
    <property type="term" value="F:mRNA binding"/>
    <property type="evidence" value="ECO:0007669"/>
    <property type="project" value="InterPro"/>
</dbReference>
<dbReference type="AlphaFoldDB" id="A0A5N6LMY6"/>
<feature type="region of interest" description="Disordered" evidence="7">
    <location>
        <begin position="1"/>
        <end position="20"/>
    </location>
</feature>
<dbReference type="Gene3D" id="4.10.1000.10">
    <property type="entry name" value="Zinc finger, CCCH-type"/>
    <property type="match status" value="2"/>
</dbReference>
<evidence type="ECO:0000256" key="5">
    <source>
        <dbReference type="PROSITE-ProRule" id="PRU00723"/>
    </source>
</evidence>
<keyword evidence="1 5" id="KW-0479">Metal-binding</keyword>
<feature type="zinc finger region" description="C3H1-type" evidence="5">
    <location>
        <begin position="564"/>
        <end position="592"/>
    </location>
</feature>
<evidence type="ECO:0000313" key="10">
    <source>
        <dbReference type="Proteomes" id="UP000326396"/>
    </source>
</evidence>
<dbReference type="PANTHER" id="PTHR12547">
    <property type="entry name" value="CCCH ZINC FINGER/TIS11-RELATED"/>
    <property type="match status" value="1"/>
</dbReference>
<reference evidence="9 10" key="1">
    <citation type="submission" date="2019-05" db="EMBL/GenBank/DDBJ databases">
        <title>Mikania micrantha, genome provides insights into the molecular mechanism of rapid growth.</title>
        <authorList>
            <person name="Liu B."/>
        </authorList>
    </citation>
    <scope>NUCLEOTIDE SEQUENCE [LARGE SCALE GENOMIC DNA]</scope>
    <source>
        <strain evidence="9">NLD-2019</strain>
        <tissue evidence="9">Leaf</tissue>
    </source>
</reference>
<dbReference type="GO" id="GO:0008270">
    <property type="term" value="F:zinc ion binding"/>
    <property type="evidence" value="ECO:0007669"/>
    <property type="project" value="UniProtKB-KW"/>
</dbReference>
<keyword evidence="2" id="KW-0677">Repeat</keyword>
<evidence type="ECO:0000256" key="4">
    <source>
        <dbReference type="ARBA" id="ARBA00022833"/>
    </source>
</evidence>
<dbReference type="Pfam" id="PF00642">
    <property type="entry name" value="zf-CCCH"/>
    <property type="match status" value="1"/>
</dbReference>
<evidence type="ECO:0000256" key="3">
    <source>
        <dbReference type="ARBA" id="ARBA00022771"/>
    </source>
</evidence>
<feature type="region of interest" description="Disordered" evidence="7">
    <location>
        <begin position="100"/>
        <end position="123"/>
    </location>
</feature>
<evidence type="ECO:0000256" key="6">
    <source>
        <dbReference type="SAM" id="Coils"/>
    </source>
</evidence>
<comment type="caution">
    <text evidence="9">The sequence shown here is derived from an EMBL/GenBank/DDBJ whole genome shotgun (WGS) entry which is preliminary data.</text>
</comment>
<evidence type="ECO:0000256" key="2">
    <source>
        <dbReference type="ARBA" id="ARBA00022737"/>
    </source>
</evidence>
<dbReference type="FunFam" id="4.10.1000.10:FF:000002">
    <property type="entry name" value="Zinc finger protein 36, C3H1 type-like 1"/>
    <property type="match status" value="1"/>
</dbReference>
<keyword evidence="3 5" id="KW-0863">Zinc-finger</keyword>
<keyword evidence="10" id="KW-1185">Reference proteome</keyword>
<proteinExistence type="predicted"/>
<keyword evidence="4 5" id="KW-0862">Zinc</keyword>
<dbReference type="FunFam" id="4.10.1000.10:FF:000001">
    <property type="entry name" value="zinc finger CCCH domain-containing protein 15-like"/>
    <property type="match status" value="1"/>
</dbReference>
<sequence>MTWQEISVGKGFQWDKPPDPTIVPEIELGNGKRSISMLAVKSKAKKKKEVTGTSGGGKKKSKFVNLNIANFVGKVSDIHGLTSDQVREVDGQQLQNIDAPIIDTDMESSEEEDNSDSCEDDDEPIQVQNVPFVHGQKNEIGPITSHESGNLANPIVGLKVGQFIDEAAVTSLMGRGQDALAGCVGGWFVASNELQAMGSRGGKGISLSDSKRGQIWAVDNQFQLNDHLLDWNSMAGKGYYLDNYMGCMDLREGADMCRGNFQQVTLWHIRDWWCREGLMGNGCTWLAWTARATWNATAADAGRGIAVVCNDYCNNNGTSLLQSCGIKQQLHGRNAVLVQRTIIEKMQSYTDVSILNPYSSDDDGKLWSSFIHQSSGGGGGNFETQLYSSVFSVAPDMSTIPHQPIVVNYSHNNSPEFRTFKDLIDRRNRCLTNLRLSTKEAETLRQENLNLQKANSELNKQLSHLQLQAHSTSSLQDYANPTMFPSENSIVNCFGRMKIGEKGTTAADKREVREGENVDPIKKTDTERVKLPKSISVRSKGYLKKIQAADESASRSQDHDRVKPASDMLCNKWQQTGACPYGDHCQFAHGIEELRPVIRHPLYKTQVCRMVLAGDPCPYGHRCHFRHALTEEEKLMSRQIRS</sequence>
<evidence type="ECO:0000259" key="8">
    <source>
        <dbReference type="PROSITE" id="PS50103"/>
    </source>
</evidence>
<dbReference type="PANTHER" id="PTHR12547:SF175">
    <property type="entry name" value="ZINC FINGER CCCH DOMAIN-CONTAINING PROTEIN 15-LIKE"/>
    <property type="match status" value="1"/>
</dbReference>
<dbReference type="InterPro" id="IPR045877">
    <property type="entry name" value="ZFP36-like"/>
</dbReference>
<evidence type="ECO:0000256" key="1">
    <source>
        <dbReference type="ARBA" id="ARBA00022723"/>
    </source>
</evidence>
<dbReference type="PROSITE" id="PS50103">
    <property type="entry name" value="ZF_C3H1"/>
    <property type="match status" value="2"/>
</dbReference>
<feature type="compositionally biased region" description="Acidic residues" evidence="7">
    <location>
        <begin position="104"/>
        <end position="123"/>
    </location>
</feature>
<dbReference type="Proteomes" id="UP000326396">
    <property type="component" value="Linkage Group LG9"/>
</dbReference>
<feature type="coiled-coil region" evidence="6">
    <location>
        <begin position="434"/>
        <end position="468"/>
    </location>
</feature>
<dbReference type="EMBL" id="SZYD01000019">
    <property type="protein sequence ID" value="KAD2393534.1"/>
    <property type="molecule type" value="Genomic_DNA"/>
</dbReference>
<feature type="domain" description="C3H1-type" evidence="8">
    <location>
        <begin position="602"/>
        <end position="630"/>
    </location>
</feature>
<evidence type="ECO:0000256" key="7">
    <source>
        <dbReference type="SAM" id="MobiDB-lite"/>
    </source>
</evidence>
<feature type="zinc finger region" description="C3H1-type" evidence="5">
    <location>
        <begin position="602"/>
        <end position="630"/>
    </location>
</feature>